<name>A0A8S5RSZ8_9CAUD</name>
<dbReference type="InterPro" id="IPR057877">
    <property type="entry name" value="CrAss_Ring_3_4"/>
</dbReference>
<protein>
    <submittedName>
        <fullName evidence="1">Uncharacterized protein</fullName>
    </submittedName>
</protein>
<evidence type="ECO:0000313" key="1">
    <source>
        <dbReference type="EMBL" id="DAE92607.1"/>
    </source>
</evidence>
<reference evidence="1" key="1">
    <citation type="journal article" date="2021" name="Proc. Natl. Acad. Sci. U.S.A.">
        <title>A Catalog of Tens of Thousands of Viruses from Human Metagenomes Reveals Hidden Associations with Chronic Diseases.</title>
        <authorList>
            <person name="Tisza M.J."/>
            <person name="Buck C.B."/>
        </authorList>
    </citation>
    <scope>NUCLEOTIDE SEQUENCE</scope>
    <source>
        <strain evidence="1">CtZ6R2</strain>
    </source>
</reference>
<proteinExistence type="predicted"/>
<dbReference type="Pfam" id="PF25710">
    <property type="entry name" value="CrAss_Ring_3_4"/>
    <property type="match status" value="1"/>
</dbReference>
<sequence length="230" mass="26036">MTNKEFSDGFSTLLNSFGITPNITLDEYEKSTFLTNAQEQLIIDIYSGRNVIYGKSFEQTEEIRRYLSNLVETYETSTKVTGKLGLSQDSVFFEIPQDTWFITYEVAFLKDSRLGCLDGIEASVVPLPQDDLYRAKDNPFRGPSKDRVLRLDIKSDLAELISKYNVDKYLMRYISQPTPIILVDLPDGLSINGVSTESECELNPVVHRAILERAVQLAIISKTQLTGNKE</sequence>
<organism evidence="1">
    <name type="scientific">CrAss-like virus sp. ctZ6R2</name>
    <dbReference type="NCBI Taxonomy" id="2827629"/>
    <lineage>
        <taxon>Viruses</taxon>
        <taxon>Duplodnaviria</taxon>
        <taxon>Heunggongvirae</taxon>
        <taxon>Uroviricota</taxon>
        <taxon>Caudoviricetes</taxon>
        <taxon>Crassvirales</taxon>
    </lineage>
</organism>
<dbReference type="EMBL" id="BK057804">
    <property type="protein sequence ID" value="DAE92607.1"/>
    <property type="molecule type" value="Genomic_DNA"/>
</dbReference>
<accession>A0A8S5RSZ8</accession>